<evidence type="ECO:0000256" key="9">
    <source>
        <dbReference type="ARBA" id="ARBA00024190"/>
    </source>
</evidence>
<dbReference type="Gene3D" id="2.130.10.10">
    <property type="entry name" value="YVTN repeat-like/Quinoprotein amine dehydrogenase"/>
    <property type="match status" value="1"/>
</dbReference>
<keyword evidence="2" id="KW-0963">Cytoplasm</keyword>
<dbReference type="PaxDb" id="8022-A0A061AD06"/>
<keyword evidence="6" id="KW-0969">Cilium</keyword>
<evidence type="ECO:0000256" key="11">
    <source>
        <dbReference type="ARBA" id="ARBA00041557"/>
    </source>
</evidence>
<keyword evidence="7" id="KW-0206">Cytoskeleton</keyword>
<dbReference type="PANTHER" id="PTHR12442">
    <property type="entry name" value="DYNEIN INTERMEDIATE CHAIN"/>
    <property type="match status" value="1"/>
</dbReference>
<proteinExistence type="predicted"/>
<keyword evidence="3" id="KW-0853">WD repeat</keyword>
<feature type="transmembrane region" description="Helical" evidence="12">
    <location>
        <begin position="21"/>
        <end position="37"/>
    </location>
</feature>
<sequence>KPEMWQKVAKFKGAEYFRNALYVRCILLWTFIMPNIWQGSTNRSETRLLYQCQFSTSEFCILYLQWPERVFTCESGVTTLDFSASNASQLAVGMHDGSIATYNVESREKTPVIDSSDCAHKHTSPVWQVRWIDHERGASGEDKGETLISVSADGRISKWFLRKGLDCIGPVLPQSLKVLGNLSNSMPTPSIPNIHPLKYFIFLLIFFQTNLADISTITFQSADNSSDISPITFQSADNSCRHFPHNLPVSRQLLQTSPHNLPVS</sequence>
<dbReference type="EMBL" id="FR976985">
    <property type="protein sequence ID" value="CDR18366.1"/>
    <property type="molecule type" value="Genomic_DNA"/>
</dbReference>
<evidence type="ECO:0000256" key="10">
    <source>
        <dbReference type="ARBA" id="ARBA00040002"/>
    </source>
</evidence>
<dbReference type="InterPro" id="IPR050687">
    <property type="entry name" value="Dynein_IC"/>
</dbReference>
<dbReference type="InterPro" id="IPR015943">
    <property type="entry name" value="WD40/YVTN_repeat-like_dom_sf"/>
</dbReference>
<dbReference type="GO" id="GO:0003341">
    <property type="term" value="P:cilium movement"/>
    <property type="evidence" value="ECO:0007669"/>
    <property type="project" value="TreeGrafter"/>
</dbReference>
<evidence type="ECO:0000313" key="13">
    <source>
        <dbReference type="EMBL" id="CDR18366.1"/>
    </source>
</evidence>
<dbReference type="SMART" id="SM00320">
    <property type="entry name" value="WD40"/>
    <property type="match status" value="2"/>
</dbReference>
<dbReference type="GO" id="GO:0120293">
    <property type="term" value="C:dynein axonemal particle"/>
    <property type="evidence" value="ECO:0007669"/>
    <property type="project" value="UniProtKB-SubCell"/>
</dbReference>
<evidence type="ECO:0000256" key="6">
    <source>
        <dbReference type="ARBA" id="ARBA00023069"/>
    </source>
</evidence>
<protein>
    <recommendedName>
        <fullName evidence="10">Dynein axonemal intermediate chain 4</fullName>
    </recommendedName>
    <alternativeName>
        <fullName evidence="11">WD repeat-containing protein 78</fullName>
    </alternativeName>
</protein>
<keyword evidence="5" id="KW-0282">Flagellum</keyword>
<dbReference type="STRING" id="8022.A0A061AD06"/>
<keyword evidence="12" id="KW-1133">Transmembrane helix</keyword>
<dbReference type="AlphaFoldDB" id="A0A061AD06"/>
<evidence type="ECO:0000256" key="5">
    <source>
        <dbReference type="ARBA" id="ARBA00022846"/>
    </source>
</evidence>
<reference evidence="13" key="1">
    <citation type="journal article" date="2014" name="Nat. Commun.">
        <title>The rainbow trout genome provides novel insights into evolution after whole-genome duplication in vertebrates.</title>
        <authorList>
            <person name="Berthelot C."/>
            <person name="Brunet F."/>
            <person name="Chalopin D."/>
            <person name="Juanchich A."/>
            <person name="Bernard M."/>
            <person name="Noel B."/>
            <person name="Bento P."/>
            <person name="Da Silva C."/>
            <person name="Labadie K."/>
            <person name="Alberti A."/>
            <person name="Aury J.M."/>
            <person name="Louis A."/>
            <person name="Dehais P."/>
            <person name="Bardou P."/>
            <person name="Montfort J."/>
            <person name="Klopp C."/>
            <person name="Cabau C."/>
            <person name="Gaspin C."/>
            <person name="Thorgaard G.H."/>
            <person name="Boussaha M."/>
            <person name="Quillet E."/>
            <person name="Guyomard R."/>
            <person name="Galiana D."/>
            <person name="Bobe J."/>
            <person name="Volff J.N."/>
            <person name="Genet C."/>
            <person name="Wincker P."/>
            <person name="Jaillon O."/>
            <person name="Roest Crollius H."/>
            <person name="Guiguen Y."/>
        </authorList>
    </citation>
    <scope>NUCLEOTIDE SEQUENCE [LARGE SCALE GENOMIC DNA]</scope>
</reference>
<keyword evidence="12" id="KW-0472">Membrane</keyword>
<accession>A0A061AD06</accession>
<dbReference type="PANTHER" id="PTHR12442:SF12">
    <property type="entry name" value="DYNEIN AXONEMAL INTERMEDIATE CHAIN 4"/>
    <property type="match status" value="1"/>
</dbReference>
<evidence type="ECO:0000256" key="4">
    <source>
        <dbReference type="ARBA" id="ARBA00022737"/>
    </source>
</evidence>
<dbReference type="SUPFAM" id="SSF50978">
    <property type="entry name" value="WD40 repeat-like"/>
    <property type="match status" value="1"/>
</dbReference>
<dbReference type="GO" id="GO:0045504">
    <property type="term" value="F:dynein heavy chain binding"/>
    <property type="evidence" value="ECO:0007669"/>
    <property type="project" value="TreeGrafter"/>
</dbReference>
<evidence type="ECO:0000256" key="12">
    <source>
        <dbReference type="SAM" id="Phobius"/>
    </source>
</evidence>
<evidence type="ECO:0000256" key="7">
    <source>
        <dbReference type="ARBA" id="ARBA00023212"/>
    </source>
</evidence>
<reference evidence="13" key="2">
    <citation type="submission" date="2014-03" db="EMBL/GenBank/DDBJ databases">
        <authorList>
            <person name="Genoscope - CEA"/>
        </authorList>
    </citation>
    <scope>NUCLEOTIDE SEQUENCE</scope>
</reference>
<organism evidence="13 14">
    <name type="scientific">Oncorhynchus mykiss</name>
    <name type="common">Rainbow trout</name>
    <name type="synonym">Salmo gairdneri</name>
    <dbReference type="NCBI Taxonomy" id="8022"/>
    <lineage>
        <taxon>Eukaryota</taxon>
        <taxon>Metazoa</taxon>
        <taxon>Chordata</taxon>
        <taxon>Craniata</taxon>
        <taxon>Vertebrata</taxon>
        <taxon>Euteleostomi</taxon>
        <taxon>Actinopterygii</taxon>
        <taxon>Neopterygii</taxon>
        <taxon>Teleostei</taxon>
        <taxon>Protacanthopterygii</taxon>
        <taxon>Salmoniformes</taxon>
        <taxon>Salmonidae</taxon>
        <taxon>Salmoninae</taxon>
        <taxon>Oncorhynchus</taxon>
    </lineage>
</organism>
<dbReference type="InterPro" id="IPR001680">
    <property type="entry name" value="WD40_rpt"/>
</dbReference>
<keyword evidence="8" id="KW-0966">Cell projection</keyword>
<dbReference type="Proteomes" id="UP000193380">
    <property type="component" value="Unassembled WGS sequence"/>
</dbReference>
<evidence type="ECO:0000256" key="2">
    <source>
        <dbReference type="ARBA" id="ARBA00022490"/>
    </source>
</evidence>
<comment type="subcellular location">
    <subcellularLocation>
        <location evidence="1">Cytoplasm</location>
        <location evidence="1">Cytoskeleton</location>
        <location evidence="1">Flagellum axoneme</location>
    </subcellularLocation>
    <subcellularLocation>
        <location evidence="9">Dynein axonemal particle</location>
    </subcellularLocation>
</comment>
<keyword evidence="12" id="KW-0812">Transmembrane</keyword>
<dbReference type="GO" id="GO:0045503">
    <property type="term" value="F:dynein light chain binding"/>
    <property type="evidence" value="ECO:0007669"/>
    <property type="project" value="TreeGrafter"/>
</dbReference>
<evidence type="ECO:0000313" key="14">
    <source>
        <dbReference type="Proteomes" id="UP000193380"/>
    </source>
</evidence>
<keyword evidence="4" id="KW-0677">Repeat</keyword>
<evidence type="ECO:0000256" key="3">
    <source>
        <dbReference type="ARBA" id="ARBA00022574"/>
    </source>
</evidence>
<feature type="non-terminal residue" evidence="13">
    <location>
        <position position="1"/>
    </location>
</feature>
<name>A0A061AD06_ONCMY</name>
<evidence type="ECO:0000256" key="1">
    <source>
        <dbReference type="ARBA" id="ARBA00004611"/>
    </source>
</evidence>
<dbReference type="GO" id="GO:0005858">
    <property type="term" value="C:axonemal dynein complex"/>
    <property type="evidence" value="ECO:0007669"/>
    <property type="project" value="TreeGrafter"/>
</dbReference>
<gene>
    <name evidence="13" type="ORF">GSONMT00032959001</name>
</gene>
<evidence type="ECO:0000256" key="8">
    <source>
        <dbReference type="ARBA" id="ARBA00023273"/>
    </source>
</evidence>
<dbReference type="InterPro" id="IPR036322">
    <property type="entry name" value="WD40_repeat_dom_sf"/>
</dbReference>